<name>A0A0H2YVP6_CLOP1</name>
<proteinExistence type="predicted"/>
<organism evidence="7 8">
    <name type="scientific">Clostridium perfringens (strain ATCC 13124 / DSM 756 / JCM 1290 / NCIMB 6125 / NCTC 8237 / Type A)</name>
    <dbReference type="NCBI Taxonomy" id="195103"/>
    <lineage>
        <taxon>Bacteria</taxon>
        <taxon>Bacillati</taxon>
        <taxon>Bacillota</taxon>
        <taxon>Clostridia</taxon>
        <taxon>Eubacteriales</taxon>
        <taxon>Clostridiaceae</taxon>
        <taxon>Clostridium</taxon>
    </lineage>
</organism>
<evidence type="ECO:0000256" key="5">
    <source>
        <dbReference type="SAM" id="SignalP"/>
    </source>
</evidence>
<feature type="chain" id="PRO_5038578151" evidence="5">
    <location>
        <begin position="20"/>
        <end position="223"/>
    </location>
</feature>
<keyword evidence="2" id="KW-0964">Secreted</keyword>
<evidence type="ECO:0000256" key="1">
    <source>
        <dbReference type="ARBA" id="ARBA00022512"/>
    </source>
</evidence>
<feature type="signal peptide" evidence="5">
    <location>
        <begin position="1"/>
        <end position="19"/>
    </location>
</feature>
<gene>
    <name evidence="7" type="ordered locus">CPF_2545</name>
</gene>
<evidence type="ECO:0000256" key="2">
    <source>
        <dbReference type="ARBA" id="ARBA00022525"/>
    </source>
</evidence>
<evidence type="ECO:0000259" key="6">
    <source>
        <dbReference type="Pfam" id="PF00746"/>
    </source>
</evidence>
<dbReference type="Proteomes" id="UP000001823">
    <property type="component" value="Chromosome"/>
</dbReference>
<dbReference type="EMBL" id="CP000246">
    <property type="protein sequence ID" value="ABG84777.1"/>
    <property type="molecule type" value="Genomic_DNA"/>
</dbReference>
<accession>A0A0H2YVP6</accession>
<evidence type="ECO:0000313" key="7">
    <source>
        <dbReference type="EMBL" id="ABG84777.1"/>
    </source>
</evidence>
<dbReference type="NCBIfam" id="TIGR01167">
    <property type="entry name" value="LPXTG_anchor"/>
    <property type="match status" value="1"/>
</dbReference>
<dbReference type="Pfam" id="PF00746">
    <property type="entry name" value="Gram_pos_anchor"/>
    <property type="match status" value="1"/>
</dbReference>
<feature type="domain" description="Gram-positive cocci surface proteins LPxTG" evidence="6">
    <location>
        <begin position="182"/>
        <end position="221"/>
    </location>
</feature>
<reference evidence="7 8" key="1">
    <citation type="journal article" date="2006" name="Genome Res.">
        <title>Skewed genomic variability in strains of the toxigenic bacterial pathogen, Clostridium perfringens.</title>
        <authorList>
            <person name="Myers G.S."/>
            <person name="Rasko D.A."/>
            <person name="Cheung J.K."/>
            <person name="Ravel J."/>
            <person name="Seshadri R."/>
            <person name="Deboy R.T."/>
            <person name="Ren Q."/>
            <person name="Varga J."/>
            <person name="Awad M.M."/>
            <person name="Brinkac L.M."/>
            <person name="Daugherty S.C."/>
            <person name="Haft D.H."/>
            <person name="Dodson R.J."/>
            <person name="Madupu R."/>
            <person name="Nelson W.C."/>
            <person name="Rosovitz M.J."/>
            <person name="Sullivan S.A."/>
            <person name="Khouri H."/>
            <person name="Dimitrov G.I."/>
            <person name="Watkins K.L."/>
            <person name="Mulligan S."/>
            <person name="Benton J."/>
            <person name="Radune D."/>
            <person name="Fisher D.J."/>
            <person name="Atkins H.S."/>
            <person name="Hiscox T."/>
            <person name="Jost B.H."/>
            <person name="Billington S.J."/>
            <person name="Songer J.G."/>
            <person name="McClane B.A."/>
            <person name="Titball R.W."/>
            <person name="Rood J.I."/>
            <person name="Melville S.B."/>
            <person name="Paulsen I.T."/>
        </authorList>
    </citation>
    <scope>NUCLEOTIDE SEQUENCE [LARGE SCALE GENOMIC DNA]</scope>
    <source>
        <strain evidence="8">ATCC 13124 / DSM 756 / JCM 1290 / NCIMB 6125 / NCTC 8237 / S 107 / Type A</strain>
    </source>
</reference>
<protein>
    <submittedName>
        <fullName evidence="7">Gram positive anchor protein</fullName>
    </submittedName>
</protein>
<dbReference type="HOGENOM" id="CLU_1238444_0_0_9"/>
<keyword evidence="3 5" id="KW-0732">Signal</keyword>
<dbReference type="AlphaFoldDB" id="A0A0H2YVP6"/>
<evidence type="ECO:0000313" key="8">
    <source>
        <dbReference type="Proteomes" id="UP000001823"/>
    </source>
</evidence>
<dbReference type="STRING" id="195103.CPF_2545"/>
<dbReference type="KEGG" id="cpf:CPF_2545"/>
<evidence type="ECO:0000256" key="3">
    <source>
        <dbReference type="ARBA" id="ARBA00022729"/>
    </source>
</evidence>
<keyword evidence="1" id="KW-0134">Cell wall</keyword>
<sequence>MRRTKSVFLCTLLATLAFMPVKDNIIFAKEKAGVTIDVVEEKNNLFNEEIIWEPGNLEESSIKISNNLSEDIVIKTLNFHDEKLLDYVNSSYIDEGDERYKYFLENAFITVKDSSDLIFQGTLEEVFSEGNIKLKDGINVESNNSKLLDLEVKISNDLDNRGQGIQNAFSLSIQYEYEDEINNGSGNLPNTGGFSNNNFMVFGVLALGIGASILKLPQKKEEI</sequence>
<keyword evidence="4" id="KW-0572">Peptidoglycan-anchor</keyword>
<dbReference type="eggNOG" id="ENOG502ZGRV">
    <property type="taxonomic scope" value="Bacteria"/>
</dbReference>
<keyword evidence="8" id="KW-1185">Reference proteome</keyword>
<dbReference type="PaxDb" id="195103-CPF_2545"/>
<evidence type="ECO:0000256" key="4">
    <source>
        <dbReference type="ARBA" id="ARBA00023088"/>
    </source>
</evidence>
<dbReference type="InterPro" id="IPR019931">
    <property type="entry name" value="LPXTG_anchor"/>
</dbReference>
<dbReference type="RefSeq" id="WP_011591094.1">
    <property type="nucleotide sequence ID" value="NC_008261.1"/>
</dbReference>